<dbReference type="Proteomes" id="UP000038009">
    <property type="component" value="Unassembled WGS sequence"/>
</dbReference>
<feature type="compositionally biased region" description="Polar residues" evidence="1">
    <location>
        <begin position="813"/>
        <end position="824"/>
    </location>
</feature>
<feature type="region of interest" description="Disordered" evidence="1">
    <location>
        <begin position="1029"/>
        <end position="1067"/>
    </location>
</feature>
<feature type="region of interest" description="Disordered" evidence="1">
    <location>
        <begin position="1240"/>
        <end position="1269"/>
    </location>
</feature>
<dbReference type="OrthoDB" id="267653at2759"/>
<feature type="compositionally biased region" description="Low complexity" evidence="1">
    <location>
        <begin position="1040"/>
        <end position="1053"/>
    </location>
</feature>
<dbReference type="EMBL" id="LJSK01000145">
    <property type="protein sequence ID" value="KPI86161.1"/>
    <property type="molecule type" value="Genomic_DNA"/>
</dbReference>
<feature type="compositionally biased region" description="Polar residues" evidence="1">
    <location>
        <begin position="834"/>
        <end position="852"/>
    </location>
</feature>
<feature type="region of interest" description="Disordered" evidence="1">
    <location>
        <begin position="1101"/>
        <end position="1133"/>
    </location>
</feature>
<protein>
    <submittedName>
        <fullName evidence="2">Uncharacterized protein</fullName>
    </submittedName>
</protein>
<dbReference type="VEuPathDB" id="TriTrypDB:Lsey_0145_0120"/>
<feature type="region of interest" description="Disordered" evidence="1">
    <location>
        <begin position="778"/>
        <end position="829"/>
    </location>
</feature>
<feature type="compositionally biased region" description="Low complexity" evidence="1">
    <location>
        <begin position="778"/>
        <end position="787"/>
    </location>
</feature>
<feature type="compositionally biased region" description="Polar residues" evidence="1">
    <location>
        <begin position="733"/>
        <end position="744"/>
    </location>
</feature>
<evidence type="ECO:0000313" key="2">
    <source>
        <dbReference type="EMBL" id="KPI86161.1"/>
    </source>
</evidence>
<feature type="region of interest" description="Disordered" evidence="1">
    <location>
        <begin position="692"/>
        <end position="749"/>
    </location>
</feature>
<feature type="compositionally biased region" description="Polar residues" evidence="1">
    <location>
        <begin position="982"/>
        <end position="998"/>
    </location>
</feature>
<feature type="region of interest" description="Disordered" evidence="1">
    <location>
        <begin position="957"/>
        <end position="1009"/>
    </location>
</feature>
<evidence type="ECO:0000256" key="1">
    <source>
        <dbReference type="SAM" id="MobiDB-lite"/>
    </source>
</evidence>
<feature type="region of interest" description="Disordered" evidence="1">
    <location>
        <begin position="834"/>
        <end position="853"/>
    </location>
</feature>
<feature type="compositionally biased region" description="Low complexity" evidence="1">
    <location>
        <begin position="1101"/>
        <end position="1118"/>
    </location>
</feature>
<sequence length="1269" mass="133945">MAVPPLCVRVSLFQAMTATREDHADGEGGKHDVAVRLLRSRMGDYRGDVLIPLHSLTSSTAANMVADDVNVKNEPATAQLITALEQRLSKYCVLHVPKAHVKAFVKENRVSDGALVPYSTYGGCDMSSSAAASDGEDAAQPERLNSTRFCTDCSASLAKEAAPASASASDEKAPWINICQLQRMSGVPGISTGTLLTAEDWMLRQQGPTDLFVSASEAEDLQIEVLSDNSVIAGGACFAAFFQLRMVSLDERGQRLAALHSVVDVTSPGVPPASQPFFTVKASNNIVRIGAPPSLPASSAEERSEQTTSSLPSLERVVWRRLYARRGVKVRRLLDLQTGAAVLPCESASALIAASLTTLVAECDETTEAHQHEGPTQLLPGRSYSFGASAIQTQELSQGVNGSSLQSTSDLFDHLVGLRAQHRADQYYYDGFQANDWTDQRTAISLSEFPSEPELRMTSVGSQASDFTAIYPNSSLSRRPSLASRTTVSVFTVSGENSRSCPAPAVCGEGEALSNNGAAPGLAEEEGNKKKYCSAGASAEGFVAAVTAHNADATARRPGSPVGDTASSFIVSESPAIALRDSLRDMNEVFVYEDEETVKELQDVGASSTELNAQTTFVGTQQRRSSLVWSTPVARGSAGGFNFAESGVSATPLTYRTSTQLSASPSTSPFAVCAGGMAPETASGQLVQRRIFSPSPSSHTSSTPTQASGDEGSQGEAVLDDVSTGGASHDVENSASSETMEQSSVTVADDDVEDDQVAADTTSSALPQACFSKVGDASVSLASSSPPRSHRSRSSGDQQQETDANVTHAATPIRQQVRTPSSTHHFACTPPFHSNSVALPSSPPSQSMNTAQHHPLHSPFAVLEEGTTPLPSHSTPPSQSRAAEQELRSHLQGWNSLVTQKTPMKSAGMDEVGSEDRHPHEGYAFVRTAVAMPFSSSWGRGTTKRPREGQEDCIVGTPQSPTPRAEAVSSQHSPPGLLRRSAPTSAIRINSTDSSLPSTVAAGRQARHRSPIYFSPEELVGMVAEPAADSADTKMTRFASTSPSSRGDSTSDGEAIDEGRRGTPLDRLYGPFVASYNLRESDHANSAGGVAGWGYGLGAFNSHSSPQTSPKQQQQRHSTPQRPPVASSVGFPGGMGPIATPSFVFAEAGSVTEQPLQRSLEQQLSSASYSAGALHVTSHRLRRSESHSASGMETWVRFSDIEGDEASRSFAGGVGGRASTDNGDEDGLMLVTQQEIPYYTAQLSSSGTDEEVDQGNEEVSEGHVSTGSD</sequence>
<reference evidence="2 3" key="1">
    <citation type="journal article" date="2015" name="PLoS Pathog.">
        <title>Leptomonas seymouri: Adaptations to the Dixenous Life Cycle Analyzed by Genome Sequencing, Transcriptome Profiling and Co-infection with Leishmania donovani.</title>
        <authorList>
            <person name="Kraeva N."/>
            <person name="Butenko A."/>
            <person name="Hlavacova J."/>
            <person name="Kostygov A."/>
            <person name="Myskova J."/>
            <person name="Grybchuk D."/>
            <person name="Lestinova T."/>
            <person name="Votypka J."/>
            <person name="Volf P."/>
            <person name="Opperdoes F."/>
            <person name="Flegontov P."/>
            <person name="Lukes J."/>
            <person name="Yurchenko V."/>
        </authorList>
    </citation>
    <scope>NUCLEOTIDE SEQUENCE [LARGE SCALE GENOMIC DNA]</scope>
    <source>
        <strain evidence="2 3">ATCC 30220</strain>
    </source>
</reference>
<feature type="compositionally biased region" description="Low complexity" evidence="1">
    <location>
        <begin position="693"/>
        <end position="705"/>
    </location>
</feature>
<keyword evidence="3" id="KW-1185">Reference proteome</keyword>
<feature type="compositionally biased region" description="Acidic residues" evidence="1">
    <location>
        <begin position="1248"/>
        <end position="1259"/>
    </location>
</feature>
<feature type="compositionally biased region" description="Polar residues" evidence="1">
    <location>
        <begin position="796"/>
        <end position="805"/>
    </location>
</feature>
<gene>
    <name evidence="2" type="ORF">ABL78_4783</name>
</gene>
<accession>A0A0N1HXR1</accession>
<dbReference type="OMA" id="CDMNDVF"/>
<name>A0A0N1HXR1_LEPSE</name>
<comment type="caution">
    <text evidence="2">The sequence shown here is derived from an EMBL/GenBank/DDBJ whole genome shotgun (WGS) entry which is preliminary data.</text>
</comment>
<evidence type="ECO:0000313" key="3">
    <source>
        <dbReference type="Proteomes" id="UP000038009"/>
    </source>
</evidence>
<organism evidence="2 3">
    <name type="scientific">Leptomonas seymouri</name>
    <dbReference type="NCBI Taxonomy" id="5684"/>
    <lineage>
        <taxon>Eukaryota</taxon>
        <taxon>Discoba</taxon>
        <taxon>Euglenozoa</taxon>
        <taxon>Kinetoplastea</taxon>
        <taxon>Metakinetoplastina</taxon>
        <taxon>Trypanosomatida</taxon>
        <taxon>Trypanosomatidae</taxon>
        <taxon>Leishmaniinae</taxon>
        <taxon>Leptomonas</taxon>
    </lineage>
</organism>
<proteinExistence type="predicted"/>
<dbReference type="AlphaFoldDB" id="A0A0N1HXR1"/>
<feature type="region of interest" description="Disordered" evidence="1">
    <location>
        <begin position="1208"/>
        <end position="1228"/>
    </location>
</feature>